<keyword evidence="3" id="KW-0175">Coiled coil</keyword>
<feature type="domain" description="Multidrug resistance protein MdtA-like alpha-helical hairpin" evidence="5">
    <location>
        <begin position="105"/>
        <end position="172"/>
    </location>
</feature>
<dbReference type="GO" id="GO:0022857">
    <property type="term" value="F:transmembrane transporter activity"/>
    <property type="evidence" value="ECO:0007669"/>
    <property type="project" value="InterPro"/>
</dbReference>
<evidence type="ECO:0000256" key="2">
    <source>
        <dbReference type="ARBA" id="ARBA00009477"/>
    </source>
</evidence>
<dbReference type="InterPro" id="IPR006143">
    <property type="entry name" value="RND_pump_MFP"/>
</dbReference>
<feature type="transmembrane region" description="Helical" evidence="4">
    <location>
        <begin position="30"/>
        <end position="51"/>
    </location>
</feature>
<dbReference type="RefSeq" id="WP_033092841.1">
    <property type="nucleotide sequence ID" value="NZ_JQED01000007.1"/>
</dbReference>
<feature type="domain" description="Multidrug resistance protein MdtA-like barrel-sandwich hybrid" evidence="6">
    <location>
        <begin position="66"/>
        <end position="196"/>
    </location>
</feature>
<evidence type="ECO:0000256" key="1">
    <source>
        <dbReference type="ARBA" id="ARBA00004167"/>
    </source>
</evidence>
<comment type="similarity">
    <text evidence="2">Belongs to the membrane fusion protein (MFP) (TC 8.A.1) family.</text>
</comment>
<comment type="caution">
    <text evidence="7">The sequence shown here is derived from an EMBL/GenBank/DDBJ whole genome shotgun (WGS) entry which is preliminary data.</text>
</comment>
<evidence type="ECO:0000256" key="3">
    <source>
        <dbReference type="SAM" id="Coils"/>
    </source>
</evidence>
<dbReference type="PANTHER" id="PTHR30367">
    <property type="entry name" value="P-HYDROXYBENZOIC ACID EFFLUX PUMP SUBUNIT AAEA-RELATED"/>
    <property type="match status" value="1"/>
</dbReference>
<gene>
    <name evidence="7" type="ORF">ND2E_2056</name>
</gene>
<keyword evidence="4" id="KW-1133">Transmembrane helix</keyword>
<comment type="subcellular location">
    <subcellularLocation>
        <location evidence="1">Membrane</location>
        <topology evidence="1">Single-pass membrane protein</topology>
    </subcellularLocation>
</comment>
<feature type="coiled-coil region" evidence="3">
    <location>
        <begin position="104"/>
        <end position="131"/>
    </location>
</feature>
<dbReference type="InterPro" id="IPR058624">
    <property type="entry name" value="MdtA-like_HH"/>
</dbReference>
<dbReference type="Pfam" id="PF25917">
    <property type="entry name" value="BSH_RND"/>
    <property type="match status" value="1"/>
</dbReference>
<dbReference type="Gene3D" id="2.40.50.100">
    <property type="match status" value="1"/>
</dbReference>
<dbReference type="PANTHER" id="PTHR30367:SF6">
    <property type="entry name" value="SECRETION PROTEIN-RELATED"/>
    <property type="match status" value="1"/>
</dbReference>
<dbReference type="Gene3D" id="2.40.30.170">
    <property type="match status" value="1"/>
</dbReference>
<proteinExistence type="inferred from homology"/>
<dbReference type="Proteomes" id="UP000029843">
    <property type="component" value="Unassembled WGS sequence"/>
</dbReference>
<reference evidence="7 8" key="1">
    <citation type="submission" date="2014-08" db="EMBL/GenBank/DDBJ databases">
        <title>Genomic and Phenotypic Diversity of Colwellia psychrerythraea strains from Disparate Marine Basins.</title>
        <authorList>
            <person name="Techtmann S.M."/>
            <person name="Stelling S.C."/>
            <person name="Utturkar S.M."/>
            <person name="Alshibli N."/>
            <person name="Harris A."/>
            <person name="Brown S.D."/>
            <person name="Hazen T.C."/>
        </authorList>
    </citation>
    <scope>NUCLEOTIDE SEQUENCE [LARGE SCALE GENOMIC DNA]</scope>
    <source>
        <strain evidence="7 8">ND2E</strain>
    </source>
</reference>
<dbReference type="EMBL" id="JQED01000007">
    <property type="protein sequence ID" value="KGJ94123.1"/>
    <property type="molecule type" value="Genomic_DNA"/>
</dbReference>
<dbReference type="AlphaFoldDB" id="A0A099KWX3"/>
<evidence type="ECO:0000313" key="8">
    <source>
        <dbReference type="Proteomes" id="UP000029843"/>
    </source>
</evidence>
<dbReference type="PATRIC" id="fig|28229.4.peg.1080"/>
<dbReference type="OrthoDB" id="286173at2"/>
<dbReference type="Gene3D" id="1.10.287.470">
    <property type="entry name" value="Helix hairpin bin"/>
    <property type="match status" value="1"/>
</dbReference>
<protein>
    <submittedName>
        <fullName evidence="7">Efflux transporter, RND family, MFP subunit</fullName>
    </submittedName>
</protein>
<dbReference type="Pfam" id="PF25876">
    <property type="entry name" value="HH_MFP_RND"/>
    <property type="match status" value="1"/>
</dbReference>
<evidence type="ECO:0000259" key="5">
    <source>
        <dbReference type="Pfam" id="PF25876"/>
    </source>
</evidence>
<accession>A0A099KWX3</accession>
<dbReference type="InterPro" id="IPR058625">
    <property type="entry name" value="MdtA-like_BSH"/>
</dbReference>
<sequence length="330" mass="36163">MIVILILFYSSFYFLFFEKAQWIKKTTCNISLFSGVGVVLIASVVFSWYTFSPISGDARVVRYVIPVVPNVKGQVLKVYVEPMTPIKKGSELFQIDPSLYLFNVKKLQAQIEQFKAQKKLAEINLARANSLVKTNAIAQSDVDTWQANKDIAVASINSTQASLDSAIWQLDETTVRAPHDGFVPNLQLRPGNYVTTIPLASSMAFVSDESSDIVASFSQSSIRRVDAGDEIEITFNTIPGKVFSGKIEKVIKVSSQAQLTATSTLPTLTGAPVNDRWGIRVSLDDEAFAITLPQGAAGTLAVYTSEGKALHIISKVTLRIKAWLAYLTSP</sequence>
<name>A0A099KWX3_COLPS</name>
<evidence type="ECO:0000259" key="6">
    <source>
        <dbReference type="Pfam" id="PF25917"/>
    </source>
</evidence>
<evidence type="ECO:0000313" key="7">
    <source>
        <dbReference type="EMBL" id="KGJ94123.1"/>
    </source>
</evidence>
<organism evidence="7 8">
    <name type="scientific">Colwellia psychrerythraea</name>
    <name type="common">Vibrio psychroerythus</name>
    <dbReference type="NCBI Taxonomy" id="28229"/>
    <lineage>
        <taxon>Bacteria</taxon>
        <taxon>Pseudomonadati</taxon>
        <taxon>Pseudomonadota</taxon>
        <taxon>Gammaproteobacteria</taxon>
        <taxon>Alteromonadales</taxon>
        <taxon>Colwelliaceae</taxon>
        <taxon>Colwellia</taxon>
    </lineage>
</organism>
<dbReference type="InterPro" id="IPR050393">
    <property type="entry name" value="MFP_Efflux_Pump"/>
</dbReference>
<dbReference type="NCBIfam" id="TIGR01730">
    <property type="entry name" value="RND_mfp"/>
    <property type="match status" value="1"/>
</dbReference>
<dbReference type="SUPFAM" id="SSF111369">
    <property type="entry name" value="HlyD-like secretion proteins"/>
    <property type="match status" value="1"/>
</dbReference>
<keyword evidence="4" id="KW-0472">Membrane</keyword>
<evidence type="ECO:0000256" key="4">
    <source>
        <dbReference type="SAM" id="Phobius"/>
    </source>
</evidence>
<dbReference type="GO" id="GO:0016020">
    <property type="term" value="C:membrane"/>
    <property type="evidence" value="ECO:0007669"/>
    <property type="project" value="InterPro"/>
</dbReference>
<keyword evidence="4" id="KW-0812">Transmembrane</keyword>